<evidence type="ECO:0000313" key="2">
    <source>
        <dbReference type="Proteomes" id="UP000887013"/>
    </source>
</evidence>
<evidence type="ECO:0000313" key="1">
    <source>
        <dbReference type="EMBL" id="GFS40565.1"/>
    </source>
</evidence>
<dbReference type="OrthoDB" id="6437252at2759"/>
<dbReference type="EMBL" id="BMAW01089566">
    <property type="protein sequence ID" value="GFS40565.1"/>
    <property type="molecule type" value="Genomic_DNA"/>
</dbReference>
<reference evidence="1" key="1">
    <citation type="submission" date="2020-08" db="EMBL/GenBank/DDBJ databases">
        <title>Multicomponent nature underlies the extraordinary mechanical properties of spider dragline silk.</title>
        <authorList>
            <person name="Kono N."/>
            <person name="Nakamura H."/>
            <person name="Mori M."/>
            <person name="Yoshida Y."/>
            <person name="Ohtoshi R."/>
            <person name="Malay A.D."/>
            <person name="Moran D.A.P."/>
            <person name="Tomita M."/>
            <person name="Numata K."/>
            <person name="Arakawa K."/>
        </authorList>
    </citation>
    <scope>NUCLEOTIDE SEQUENCE</scope>
</reference>
<protein>
    <submittedName>
        <fullName evidence="1">Uncharacterized protein</fullName>
    </submittedName>
</protein>
<comment type="caution">
    <text evidence="1">The sequence shown here is derived from an EMBL/GenBank/DDBJ whole genome shotgun (WGS) entry which is preliminary data.</text>
</comment>
<accession>A0A8X6KD11</accession>
<dbReference type="Proteomes" id="UP000887013">
    <property type="component" value="Unassembled WGS sequence"/>
</dbReference>
<dbReference type="AlphaFoldDB" id="A0A8X6KD11"/>
<name>A0A8X6KD11_NEPPI</name>
<gene>
    <name evidence="1" type="ORF">NPIL_272451</name>
</gene>
<feature type="non-terminal residue" evidence="1">
    <location>
        <position position="1"/>
    </location>
</feature>
<sequence>KSQAFIADYGNAYLRGHREFGCCGVPETAVDSDLFLVDTTFKLLISKDELVSDHRLQRLQKAWNHLVFR</sequence>
<keyword evidence="2" id="KW-1185">Reference proteome</keyword>
<organism evidence="1 2">
    <name type="scientific">Nephila pilipes</name>
    <name type="common">Giant wood spider</name>
    <name type="synonym">Nephila maculata</name>
    <dbReference type="NCBI Taxonomy" id="299642"/>
    <lineage>
        <taxon>Eukaryota</taxon>
        <taxon>Metazoa</taxon>
        <taxon>Ecdysozoa</taxon>
        <taxon>Arthropoda</taxon>
        <taxon>Chelicerata</taxon>
        <taxon>Arachnida</taxon>
        <taxon>Araneae</taxon>
        <taxon>Araneomorphae</taxon>
        <taxon>Entelegynae</taxon>
        <taxon>Araneoidea</taxon>
        <taxon>Nephilidae</taxon>
        <taxon>Nephila</taxon>
    </lineage>
</organism>
<proteinExistence type="predicted"/>